<dbReference type="InterPro" id="IPR036265">
    <property type="entry name" value="HIT-like_sf"/>
</dbReference>
<dbReference type="EC" id="2.1.1.-" evidence="3"/>
<dbReference type="Gene3D" id="3.30.428.10">
    <property type="entry name" value="HIT-like"/>
    <property type="match status" value="1"/>
</dbReference>
<protein>
    <submittedName>
        <fullName evidence="3">HIT family protein</fullName>
        <ecNumber evidence="3">2.1.1.-</ecNumber>
    </submittedName>
</protein>
<dbReference type="GO" id="GO:0032259">
    <property type="term" value="P:methylation"/>
    <property type="evidence" value="ECO:0007669"/>
    <property type="project" value="UniProtKB-KW"/>
</dbReference>
<name>A0AB39KR64_9CAUL</name>
<dbReference type="PROSITE" id="PS51084">
    <property type="entry name" value="HIT_2"/>
    <property type="match status" value="1"/>
</dbReference>
<dbReference type="InterPro" id="IPR001310">
    <property type="entry name" value="Histidine_triad_HIT"/>
</dbReference>
<dbReference type="RefSeq" id="WP_369058681.1">
    <property type="nucleotide sequence ID" value="NZ_CP158375.1"/>
</dbReference>
<dbReference type="AlphaFoldDB" id="A0AB39KR64"/>
<dbReference type="Pfam" id="PF01230">
    <property type="entry name" value="HIT"/>
    <property type="match status" value="1"/>
</dbReference>
<sequence length="147" mass="16546">MSNPTALNFGFPRTKVAETDLWVVLVRPKQPTFGSLVLICKEPARSLAELSVEAYADLQQAVQQIEAMLRAVVDHQKINYLALMMVDPDVHFHVIPRYEGVREHEGRVFRDAGWPAVPNLAETVELDMDAASRLADHLRKQWRGASA</sequence>
<dbReference type="PANTHER" id="PTHR46648">
    <property type="entry name" value="HIT FAMILY PROTEIN 1"/>
    <property type="match status" value="1"/>
</dbReference>
<dbReference type="GO" id="GO:0009117">
    <property type="term" value="P:nucleotide metabolic process"/>
    <property type="evidence" value="ECO:0007669"/>
    <property type="project" value="TreeGrafter"/>
</dbReference>
<comment type="caution">
    <text evidence="1">Lacks conserved residue(s) required for the propagation of feature annotation.</text>
</comment>
<proteinExistence type="predicted"/>
<evidence type="ECO:0000313" key="3">
    <source>
        <dbReference type="EMBL" id="XDO95838.1"/>
    </source>
</evidence>
<evidence type="ECO:0000256" key="1">
    <source>
        <dbReference type="PROSITE-ProRule" id="PRU00464"/>
    </source>
</evidence>
<feature type="domain" description="HIT" evidence="2">
    <location>
        <begin position="1"/>
        <end position="104"/>
    </location>
</feature>
<dbReference type="EMBL" id="CP158375">
    <property type="protein sequence ID" value="XDO95838.1"/>
    <property type="molecule type" value="Genomic_DNA"/>
</dbReference>
<dbReference type="GO" id="GO:0008168">
    <property type="term" value="F:methyltransferase activity"/>
    <property type="evidence" value="ECO:0007669"/>
    <property type="project" value="UniProtKB-KW"/>
</dbReference>
<organism evidence="3">
    <name type="scientific">Caulobacter sp. 73W</name>
    <dbReference type="NCBI Taxonomy" id="3161137"/>
    <lineage>
        <taxon>Bacteria</taxon>
        <taxon>Pseudomonadati</taxon>
        <taxon>Pseudomonadota</taxon>
        <taxon>Alphaproteobacteria</taxon>
        <taxon>Caulobacterales</taxon>
        <taxon>Caulobacteraceae</taxon>
        <taxon>Caulobacter</taxon>
    </lineage>
</organism>
<reference evidence="3" key="1">
    <citation type="submission" date="2024-06" db="EMBL/GenBank/DDBJ databases">
        <title>Caulobacter inopinatus, sp. nov.</title>
        <authorList>
            <person name="Donachie S.P."/>
        </authorList>
    </citation>
    <scope>NUCLEOTIDE SEQUENCE</scope>
    <source>
        <strain evidence="3">73W</strain>
    </source>
</reference>
<evidence type="ECO:0000259" key="2">
    <source>
        <dbReference type="PROSITE" id="PS51084"/>
    </source>
</evidence>
<accession>A0AB39KR64</accession>
<dbReference type="InterPro" id="IPR011146">
    <property type="entry name" value="HIT-like"/>
</dbReference>
<dbReference type="SUPFAM" id="SSF54197">
    <property type="entry name" value="HIT-like"/>
    <property type="match status" value="1"/>
</dbReference>
<dbReference type="PANTHER" id="PTHR46648:SF1">
    <property type="entry name" value="ADENOSINE 5'-MONOPHOSPHORAMIDASE HNT1"/>
    <property type="match status" value="1"/>
</dbReference>
<keyword evidence="3" id="KW-0808">Transferase</keyword>
<gene>
    <name evidence="3" type="ORF">ABOZ73_13675</name>
</gene>
<keyword evidence="3" id="KW-0489">Methyltransferase</keyword>